<dbReference type="GO" id="GO:0000271">
    <property type="term" value="P:polysaccharide biosynthetic process"/>
    <property type="evidence" value="ECO:0007669"/>
    <property type="project" value="TreeGrafter"/>
</dbReference>
<keyword evidence="1" id="KW-1133">Transmembrane helix</keyword>
<feature type="transmembrane region" description="Helical" evidence="1">
    <location>
        <begin position="94"/>
        <end position="114"/>
    </location>
</feature>
<evidence type="ECO:0000313" key="3">
    <source>
        <dbReference type="EMBL" id="QHI96997.1"/>
    </source>
</evidence>
<organism evidence="3 4">
    <name type="scientific">Xylophilus rhododendri</name>
    <dbReference type="NCBI Taxonomy" id="2697032"/>
    <lineage>
        <taxon>Bacteria</taxon>
        <taxon>Pseudomonadati</taxon>
        <taxon>Pseudomonadota</taxon>
        <taxon>Betaproteobacteria</taxon>
        <taxon>Burkholderiales</taxon>
        <taxon>Xylophilus</taxon>
    </lineage>
</organism>
<dbReference type="RefSeq" id="WP_160550515.1">
    <property type="nucleotide sequence ID" value="NZ_CP047650.1"/>
</dbReference>
<accession>A0A857J089</accession>
<keyword evidence="3" id="KW-0012">Acyltransferase</keyword>
<feature type="transmembrane region" description="Helical" evidence="1">
    <location>
        <begin position="285"/>
        <end position="306"/>
    </location>
</feature>
<proteinExistence type="predicted"/>
<evidence type="ECO:0000256" key="1">
    <source>
        <dbReference type="SAM" id="Phobius"/>
    </source>
</evidence>
<dbReference type="KEGG" id="xyk:GT347_02740"/>
<keyword evidence="1" id="KW-0812">Transmembrane</keyword>
<feature type="transmembrane region" description="Helical" evidence="1">
    <location>
        <begin position="223"/>
        <end position="240"/>
    </location>
</feature>
<feature type="transmembrane region" description="Helical" evidence="1">
    <location>
        <begin position="126"/>
        <end position="159"/>
    </location>
</feature>
<feature type="domain" description="Acyltransferase 3" evidence="2">
    <location>
        <begin position="1"/>
        <end position="299"/>
    </location>
</feature>
<dbReference type="Pfam" id="PF01757">
    <property type="entry name" value="Acyl_transf_3"/>
    <property type="match status" value="1"/>
</dbReference>
<keyword evidence="3" id="KW-0808">Transferase</keyword>
<feature type="transmembrane region" description="Helical" evidence="1">
    <location>
        <begin position="198"/>
        <end position="217"/>
    </location>
</feature>
<dbReference type="GO" id="GO:0016747">
    <property type="term" value="F:acyltransferase activity, transferring groups other than amino-acyl groups"/>
    <property type="evidence" value="ECO:0007669"/>
    <property type="project" value="InterPro"/>
</dbReference>
<feature type="transmembrane region" description="Helical" evidence="1">
    <location>
        <begin position="171"/>
        <end position="189"/>
    </location>
</feature>
<keyword evidence="1" id="KW-0472">Membrane</keyword>
<gene>
    <name evidence="3" type="ORF">GT347_02740</name>
</gene>
<feature type="transmembrane region" description="Helical" evidence="1">
    <location>
        <begin position="261"/>
        <end position="279"/>
    </location>
</feature>
<evidence type="ECO:0000313" key="4">
    <source>
        <dbReference type="Proteomes" id="UP000464787"/>
    </source>
</evidence>
<dbReference type="PANTHER" id="PTHR23028:SF53">
    <property type="entry name" value="ACYL_TRANSF_3 DOMAIN-CONTAINING PROTEIN"/>
    <property type="match status" value="1"/>
</dbReference>
<dbReference type="InterPro" id="IPR002656">
    <property type="entry name" value="Acyl_transf_3_dom"/>
</dbReference>
<dbReference type="AlphaFoldDB" id="A0A857J089"/>
<reference evidence="3 4" key="1">
    <citation type="submission" date="2020-01" db="EMBL/GenBank/DDBJ databases">
        <title>Genome sequencing of strain KACC 21265.</title>
        <authorList>
            <person name="Heo J."/>
            <person name="Kim S.-J."/>
            <person name="Kim J.-S."/>
            <person name="Hong S.-B."/>
            <person name="Kwon S.-W."/>
        </authorList>
    </citation>
    <scope>NUCLEOTIDE SEQUENCE [LARGE SCALE GENOMIC DNA]</scope>
    <source>
        <strain evidence="3 4">KACC 21265</strain>
    </source>
</reference>
<feature type="transmembrane region" description="Helical" evidence="1">
    <location>
        <begin position="20"/>
        <end position="45"/>
    </location>
</feature>
<protein>
    <submittedName>
        <fullName evidence="3">Acyltransferase family protein</fullName>
    </submittedName>
</protein>
<dbReference type="EMBL" id="CP047650">
    <property type="protein sequence ID" value="QHI96997.1"/>
    <property type="molecule type" value="Genomic_DNA"/>
</dbReference>
<feature type="transmembrane region" description="Helical" evidence="1">
    <location>
        <begin position="66"/>
        <end position="88"/>
    </location>
</feature>
<dbReference type="Proteomes" id="UP000464787">
    <property type="component" value="Chromosome"/>
</dbReference>
<keyword evidence="4" id="KW-1185">Reference proteome</keyword>
<dbReference type="InterPro" id="IPR050879">
    <property type="entry name" value="Acyltransferase_3"/>
</dbReference>
<evidence type="ECO:0000259" key="2">
    <source>
        <dbReference type="Pfam" id="PF01757"/>
    </source>
</evidence>
<dbReference type="GO" id="GO:0016020">
    <property type="term" value="C:membrane"/>
    <property type="evidence" value="ECO:0007669"/>
    <property type="project" value="TreeGrafter"/>
</dbReference>
<dbReference type="PANTHER" id="PTHR23028">
    <property type="entry name" value="ACETYLTRANSFERASE"/>
    <property type="match status" value="1"/>
</dbReference>
<sequence>MVVVMHTTGALAARGVGFEYGFGSFGVDIFFVISGFVMAITTASADKSKTQLAAAAKFLWHRFRRIVPIYWFFLTLKIVLVIFFPILVSRTTLNFFHIVSSYLFFPTMSPWGLIEPVLPVGWSLNFEMLFYVVFAVAILLALPPVLLSSAVFFAIIIAADFFPSVHLLRFFSQNIVFEFILGILVARLWQRGWRLSPFFGILALIPALAALAGLLSWEGRDRLLTYGVAAAMLVFSTVSFEGKIRQFRWLGVMKRLGDSSYSLYLSHAFTVPLIVVLSYRVLPFYLTVLIAAGVSSLVGYATYVVVEVRLIKMLGGRVAGYEHFGLGATRDK</sequence>
<name>A0A857J089_9BURK</name>